<dbReference type="SMART" id="SM00382">
    <property type="entry name" value="AAA"/>
    <property type="match status" value="1"/>
</dbReference>
<evidence type="ECO:0000256" key="2">
    <source>
        <dbReference type="ARBA" id="ARBA00022741"/>
    </source>
</evidence>
<accession>A0A1S1R208</accession>
<dbReference type="PANTHER" id="PTHR42781:SF4">
    <property type="entry name" value="SPERMIDINE_PUTRESCINE IMPORT ATP-BINDING PROTEIN POTA"/>
    <property type="match status" value="1"/>
</dbReference>
<dbReference type="AlphaFoldDB" id="A0A1S1R208"/>
<dbReference type="InterPro" id="IPR003439">
    <property type="entry name" value="ABC_transporter-like_ATP-bd"/>
</dbReference>
<dbReference type="Pfam" id="PF00005">
    <property type="entry name" value="ABC_tran"/>
    <property type="match status" value="1"/>
</dbReference>
<dbReference type="SUPFAM" id="SSF52540">
    <property type="entry name" value="P-loop containing nucleoside triphosphate hydrolases"/>
    <property type="match status" value="1"/>
</dbReference>
<dbReference type="Gene3D" id="3.40.50.300">
    <property type="entry name" value="P-loop containing nucleotide triphosphate hydrolases"/>
    <property type="match status" value="1"/>
</dbReference>
<dbReference type="PANTHER" id="PTHR42781">
    <property type="entry name" value="SPERMIDINE/PUTRESCINE IMPORT ATP-BINDING PROTEIN POTA"/>
    <property type="match status" value="1"/>
</dbReference>
<comment type="caution">
    <text evidence="5">The sequence shown here is derived from an EMBL/GenBank/DDBJ whole genome shotgun (WGS) entry which is preliminary data.</text>
</comment>
<evidence type="ECO:0000313" key="5">
    <source>
        <dbReference type="EMBL" id="OHV40973.1"/>
    </source>
</evidence>
<evidence type="ECO:0000313" key="6">
    <source>
        <dbReference type="Proteomes" id="UP000179769"/>
    </source>
</evidence>
<sequence length="239" mass="25803">MADSGRRGGQIEMVGLSRRFGDVAAVDGVDLTVRAGEYFCLLGPSGCGKTTALRLISGLDEPSSGHVRHDGEDLADMPAHRRPVSAVFGGYALFPFLDVAANVAFGLRHARGVTMPGRAETSARVRSALAVVQMSEYARRRPPQLSAEQQQRVVLARALVLRPRVLLLDDPLGSQDERLRRALRDELKALQRQVGVTVLHATVDREEALALSDRLAVMRGGRILQVGTAGELHQEPTAA</sequence>
<dbReference type="EMBL" id="MAXA01000058">
    <property type="protein sequence ID" value="OHV40973.1"/>
    <property type="molecule type" value="Genomic_DNA"/>
</dbReference>
<evidence type="ECO:0000259" key="4">
    <source>
        <dbReference type="PROSITE" id="PS50893"/>
    </source>
</evidence>
<feature type="domain" description="ABC transporter" evidence="4">
    <location>
        <begin position="11"/>
        <end position="239"/>
    </location>
</feature>
<dbReference type="Proteomes" id="UP000179769">
    <property type="component" value="Unassembled WGS sequence"/>
</dbReference>
<evidence type="ECO:0000256" key="1">
    <source>
        <dbReference type="ARBA" id="ARBA00022448"/>
    </source>
</evidence>
<dbReference type="InterPro" id="IPR003593">
    <property type="entry name" value="AAA+_ATPase"/>
</dbReference>
<dbReference type="PROSITE" id="PS50893">
    <property type="entry name" value="ABC_TRANSPORTER_2"/>
    <property type="match status" value="1"/>
</dbReference>
<keyword evidence="1" id="KW-0813">Transport</keyword>
<proteinExistence type="predicted"/>
<keyword evidence="3" id="KW-0067">ATP-binding</keyword>
<gene>
    <name evidence="5" type="ORF">BBK14_12115</name>
</gene>
<dbReference type="InterPro" id="IPR027417">
    <property type="entry name" value="P-loop_NTPase"/>
</dbReference>
<evidence type="ECO:0000256" key="3">
    <source>
        <dbReference type="ARBA" id="ARBA00022840"/>
    </source>
</evidence>
<dbReference type="InterPro" id="IPR050093">
    <property type="entry name" value="ABC_SmlMolc_Importer"/>
</dbReference>
<name>A0A1S1R208_9ACTN</name>
<protein>
    <submittedName>
        <fullName evidence="5">ABC transporter</fullName>
    </submittedName>
</protein>
<keyword evidence="2" id="KW-0547">Nucleotide-binding</keyword>
<reference evidence="6" key="1">
    <citation type="submission" date="2016-07" db="EMBL/GenBank/DDBJ databases">
        <title>Frankia sp. NRRL B-16219 Genome sequencing.</title>
        <authorList>
            <person name="Ghodhbane-Gtari F."/>
            <person name="Swanson E."/>
            <person name="Gueddou A."/>
            <person name="Louati M."/>
            <person name="Nouioui I."/>
            <person name="Hezbri K."/>
            <person name="Abebe-Akele F."/>
            <person name="Simpson S."/>
            <person name="Morris K."/>
            <person name="Thomas K."/>
            <person name="Gtari M."/>
            <person name="Tisa L.S."/>
        </authorList>
    </citation>
    <scope>NUCLEOTIDE SEQUENCE [LARGE SCALE GENOMIC DNA]</scope>
    <source>
        <strain evidence="6">NRRL B-16219</strain>
    </source>
</reference>
<dbReference type="OrthoDB" id="9802264at2"/>
<keyword evidence="6" id="KW-1185">Reference proteome</keyword>
<dbReference type="GO" id="GO:0016887">
    <property type="term" value="F:ATP hydrolysis activity"/>
    <property type="evidence" value="ECO:0007669"/>
    <property type="project" value="InterPro"/>
</dbReference>
<organism evidence="5 6">
    <name type="scientific">Parafrankia soli</name>
    <dbReference type="NCBI Taxonomy" id="2599596"/>
    <lineage>
        <taxon>Bacteria</taxon>
        <taxon>Bacillati</taxon>
        <taxon>Actinomycetota</taxon>
        <taxon>Actinomycetes</taxon>
        <taxon>Frankiales</taxon>
        <taxon>Frankiaceae</taxon>
        <taxon>Parafrankia</taxon>
    </lineage>
</organism>
<dbReference type="GO" id="GO:0005524">
    <property type="term" value="F:ATP binding"/>
    <property type="evidence" value="ECO:0007669"/>
    <property type="project" value="UniProtKB-KW"/>
</dbReference>